<dbReference type="Proteomes" id="UP000186391">
    <property type="component" value="Unassembled WGS sequence"/>
</dbReference>
<dbReference type="AlphaFoldDB" id="A0A1U7H5V5"/>
<organism evidence="1 2">
    <name type="scientific">Fischerella major NIES-592</name>
    <dbReference type="NCBI Taxonomy" id="210994"/>
    <lineage>
        <taxon>Bacteria</taxon>
        <taxon>Bacillati</taxon>
        <taxon>Cyanobacteriota</taxon>
        <taxon>Cyanophyceae</taxon>
        <taxon>Nostocales</taxon>
        <taxon>Hapalosiphonaceae</taxon>
        <taxon>Fischerella</taxon>
    </lineage>
</organism>
<dbReference type="EMBL" id="MRCA01000001">
    <property type="protein sequence ID" value="OKH16680.1"/>
    <property type="molecule type" value="Genomic_DNA"/>
</dbReference>
<name>A0A1U7H5V5_9CYAN</name>
<protein>
    <submittedName>
        <fullName evidence="1">Uncharacterized protein</fullName>
    </submittedName>
</protein>
<sequence length="68" mass="7355">MILTYKDIVLLGFVAMLNVSLTNPAFISPPAPVGNGKGSKNLKFSLFLPHFVGERLGKRLIGLTRTLA</sequence>
<comment type="caution">
    <text evidence="1">The sequence shown here is derived from an EMBL/GenBank/DDBJ whole genome shotgun (WGS) entry which is preliminary data.</text>
</comment>
<evidence type="ECO:0000313" key="2">
    <source>
        <dbReference type="Proteomes" id="UP000186391"/>
    </source>
</evidence>
<evidence type="ECO:0000313" key="1">
    <source>
        <dbReference type="EMBL" id="OKH16680.1"/>
    </source>
</evidence>
<keyword evidence="2" id="KW-1185">Reference proteome</keyword>
<accession>A0A1U7H5V5</accession>
<gene>
    <name evidence="1" type="ORF">NIES592_03390</name>
</gene>
<proteinExistence type="predicted"/>
<reference evidence="1 2" key="1">
    <citation type="submission" date="2016-11" db="EMBL/GenBank/DDBJ databases">
        <title>Draft Genome Sequences of Nine Cyanobacterial Strains from Diverse Habitats.</title>
        <authorList>
            <person name="Zhu T."/>
            <person name="Hou S."/>
            <person name="Lu X."/>
            <person name="Hess W.R."/>
        </authorList>
    </citation>
    <scope>NUCLEOTIDE SEQUENCE [LARGE SCALE GENOMIC DNA]</scope>
    <source>
        <strain evidence="1 2">NIES-592</strain>
    </source>
</reference>